<evidence type="ECO:0000313" key="4">
    <source>
        <dbReference type="Proteomes" id="UP001642540"/>
    </source>
</evidence>
<feature type="compositionally biased region" description="Polar residues" evidence="1">
    <location>
        <begin position="159"/>
        <end position="190"/>
    </location>
</feature>
<reference evidence="3 4" key="1">
    <citation type="submission" date="2024-08" db="EMBL/GenBank/DDBJ databases">
        <authorList>
            <person name="Cucini C."/>
            <person name="Frati F."/>
        </authorList>
    </citation>
    <scope>NUCLEOTIDE SEQUENCE [LARGE SCALE GENOMIC DNA]</scope>
</reference>
<evidence type="ECO:0000256" key="2">
    <source>
        <dbReference type="SAM" id="SignalP"/>
    </source>
</evidence>
<sequence length="199" mass="22191">MASQLVQLLSLLVIGVAFYSKPANANQMVIKLPDYKHPELKNAILERQINSANITRSSGVPSFHNKNLHNPFVGKDVKEKNEITDITRNMEVFYSKSATEHQDVSGLYKADYKLPKFPNGLFGWPINSKNTTRASGVANSTILNRHSPLVGKDEKAKNESNVTTRNISMENYDGEQTNIANSQASETPQLQMKKKCQPS</sequence>
<dbReference type="Proteomes" id="UP001642540">
    <property type="component" value="Unassembled WGS sequence"/>
</dbReference>
<name>A0ABP1R8H0_9HEXA</name>
<keyword evidence="4" id="KW-1185">Reference proteome</keyword>
<keyword evidence="2" id="KW-0732">Signal</keyword>
<organism evidence="3 4">
    <name type="scientific">Orchesella dallaii</name>
    <dbReference type="NCBI Taxonomy" id="48710"/>
    <lineage>
        <taxon>Eukaryota</taxon>
        <taxon>Metazoa</taxon>
        <taxon>Ecdysozoa</taxon>
        <taxon>Arthropoda</taxon>
        <taxon>Hexapoda</taxon>
        <taxon>Collembola</taxon>
        <taxon>Entomobryomorpha</taxon>
        <taxon>Entomobryoidea</taxon>
        <taxon>Orchesellidae</taxon>
        <taxon>Orchesellinae</taxon>
        <taxon>Orchesella</taxon>
    </lineage>
</organism>
<proteinExistence type="predicted"/>
<accession>A0ABP1R8H0</accession>
<protein>
    <submittedName>
        <fullName evidence="3">Uncharacterized protein</fullName>
    </submittedName>
</protein>
<comment type="caution">
    <text evidence="3">The sequence shown here is derived from an EMBL/GenBank/DDBJ whole genome shotgun (WGS) entry which is preliminary data.</text>
</comment>
<feature type="signal peptide" evidence="2">
    <location>
        <begin position="1"/>
        <end position="25"/>
    </location>
</feature>
<gene>
    <name evidence="3" type="ORF">ODALV1_LOCUS18494</name>
</gene>
<evidence type="ECO:0000256" key="1">
    <source>
        <dbReference type="SAM" id="MobiDB-lite"/>
    </source>
</evidence>
<dbReference type="EMBL" id="CAXLJM020000058">
    <property type="protein sequence ID" value="CAL8119314.1"/>
    <property type="molecule type" value="Genomic_DNA"/>
</dbReference>
<evidence type="ECO:0000313" key="3">
    <source>
        <dbReference type="EMBL" id="CAL8119314.1"/>
    </source>
</evidence>
<feature type="region of interest" description="Disordered" evidence="1">
    <location>
        <begin position="153"/>
        <end position="199"/>
    </location>
</feature>
<feature type="chain" id="PRO_5047438117" evidence="2">
    <location>
        <begin position="26"/>
        <end position="199"/>
    </location>
</feature>